<dbReference type="GO" id="GO:0000287">
    <property type="term" value="F:magnesium ion binding"/>
    <property type="evidence" value="ECO:0007669"/>
    <property type="project" value="InterPro"/>
</dbReference>
<evidence type="ECO:0000313" key="8">
    <source>
        <dbReference type="EMBL" id="SCY73735.1"/>
    </source>
</evidence>
<dbReference type="GO" id="GO:0005948">
    <property type="term" value="C:acetolactate synthase complex"/>
    <property type="evidence" value="ECO:0007669"/>
    <property type="project" value="TreeGrafter"/>
</dbReference>
<dbReference type="InterPro" id="IPR011766">
    <property type="entry name" value="TPP_enzyme_TPP-bd"/>
</dbReference>
<protein>
    <submittedName>
        <fullName evidence="7">Acetolactate synthase and Thiamine pyrophosphate</fullName>
        <ecNumber evidence="7">2.2.1.6</ecNumber>
    </submittedName>
    <submittedName>
        <fullName evidence="8">Acetolactate synthase, large subunit</fullName>
    </submittedName>
</protein>
<keyword evidence="10" id="KW-1185">Reference proteome</keyword>
<dbReference type="NCBIfam" id="NF006378">
    <property type="entry name" value="PRK08617.1"/>
    <property type="match status" value="1"/>
</dbReference>
<dbReference type="PANTHER" id="PTHR18968:SF129">
    <property type="entry name" value="ACETOLACTATE SYNTHASE"/>
    <property type="match status" value="1"/>
</dbReference>
<evidence type="ECO:0000259" key="5">
    <source>
        <dbReference type="Pfam" id="PF02775"/>
    </source>
</evidence>
<dbReference type="Pfam" id="PF02776">
    <property type="entry name" value="TPP_enzyme_N"/>
    <property type="match status" value="1"/>
</dbReference>
<dbReference type="AlphaFoldDB" id="A0A098GJI6"/>
<evidence type="ECO:0000256" key="1">
    <source>
        <dbReference type="ARBA" id="ARBA00007812"/>
    </source>
</evidence>
<dbReference type="Gene3D" id="3.40.50.970">
    <property type="match status" value="2"/>
</dbReference>
<sequence>MSKINGGQLVVKCLEAQGVEFIFGIPGAKIDTVFDALEDSTIQLILCRHEQNAAFMAAAYGRLTGKPGVVLVTSGPGVSNLATGLLTATTEGDPIVALGGNVARDMALKASHQNTNNVQLMKPVCKTSVETEVPEIIPEAIANAFRTAVAPRSGACFISLPQDVLKEMTSAPVIKPASRICYGLAHPETIRAVSQLINQAKCPVLLLGEEASRPENTEAIRKLLLKTGLPTVGTFQAAGVVSRELVSCFAGRVGLFRNQPGDQLLNQSDIIITIGFDSVEYDPEVWNAECQKTIVHIDYSPATIREAYQPKYEVLGDIDANLSALIELLDTSMVLRNQKNVKPYHEAHQKIILTGKSLSRGKLMHPLHFIHELREAIDDDTLITCDVGTIYMWMSRYFLSYQPHHLLFSNGQQTLGVALPWAMAAKLVYPNKKIISMSGDGGFLFSSMELENAVRNKLDFVHFVWRDGSYNMVKEQELMKYKRPSGVEFGKVDLADYAKAFGAIGYELQDPADFSELLQEALKQKGPVLIDIPIDYSDNPGLFETGVLS</sequence>
<dbReference type="Pfam" id="PF02775">
    <property type="entry name" value="TPP_enzyme_C"/>
    <property type="match status" value="1"/>
</dbReference>
<dbReference type="CDD" id="cd07035">
    <property type="entry name" value="TPP_PYR_POX_like"/>
    <property type="match status" value="1"/>
</dbReference>
<dbReference type="SUPFAM" id="SSF52518">
    <property type="entry name" value="Thiamin diphosphate-binding fold (THDP-binding)"/>
    <property type="match status" value="2"/>
</dbReference>
<proteinExistence type="inferred from homology"/>
<dbReference type="HOGENOM" id="CLU_013748_3_2_6"/>
<dbReference type="Proteomes" id="UP000032414">
    <property type="component" value="Chromosome I"/>
</dbReference>
<reference evidence="8 10" key="3">
    <citation type="submission" date="2016-10" db="EMBL/GenBank/DDBJ databases">
        <authorList>
            <person name="Varghese N."/>
            <person name="Submissions S."/>
        </authorList>
    </citation>
    <scope>NUCLEOTIDE SEQUENCE [LARGE SCALE GENOMIC DNA]</scope>
    <source>
        <strain evidence="8 10">ATCC 33218</strain>
    </source>
</reference>
<dbReference type="InterPro" id="IPR012782">
    <property type="entry name" value="Acetolactate_synth_catblc"/>
</dbReference>
<dbReference type="STRING" id="451.B6N58_13425"/>
<dbReference type="OrthoDB" id="9785953at2"/>
<dbReference type="SUPFAM" id="SSF52467">
    <property type="entry name" value="DHS-like NAD/FAD-binding domain"/>
    <property type="match status" value="1"/>
</dbReference>
<feature type="domain" description="Thiamine pyrophosphate enzyme N-terminal TPP-binding" evidence="6">
    <location>
        <begin position="5"/>
        <end position="117"/>
    </location>
</feature>
<dbReference type="PATRIC" id="fig|451.8.peg.2498"/>
<dbReference type="GO" id="GO:0009099">
    <property type="term" value="P:L-valine biosynthetic process"/>
    <property type="evidence" value="ECO:0007669"/>
    <property type="project" value="TreeGrafter"/>
</dbReference>
<evidence type="ECO:0000259" key="6">
    <source>
        <dbReference type="Pfam" id="PF02776"/>
    </source>
</evidence>
<dbReference type="InterPro" id="IPR000399">
    <property type="entry name" value="TPP-bd_CS"/>
</dbReference>
<comment type="similarity">
    <text evidence="1 3">Belongs to the TPP enzyme family.</text>
</comment>
<keyword evidence="7" id="KW-0808">Transferase</keyword>
<dbReference type="RefSeq" id="WP_045100266.1">
    <property type="nucleotide sequence ID" value="NZ_CP020614.1"/>
</dbReference>
<evidence type="ECO:0000313" key="7">
    <source>
        <dbReference type="EMBL" id="CEG62145.1"/>
    </source>
</evidence>
<dbReference type="NCBIfam" id="TIGR02418">
    <property type="entry name" value="acolac_catab"/>
    <property type="match status" value="1"/>
</dbReference>
<dbReference type="InterPro" id="IPR029061">
    <property type="entry name" value="THDP-binding"/>
</dbReference>
<keyword evidence="2 3" id="KW-0786">Thiamine pyrophosphate</keyword>
<dbReference type="GO" id="GO:0030976">
    <property type="term" value="F:thiamine pyrophosphate binding"/>
    <property type="evidence" value="ECO:0007669"/>
    <property type="project" value="InterPro"/>
</dbReference>
<dbReference type="EMBL" id="FMVN01000016">
    <property type="protein sequence ID" value="SCY73735.1"/>
    <property type="molecule type" value="Genomic_DNA"/>
</dbReference>
<name>A0A098GJI6_LEGMI</name>
<gene>
    <name evidence="7" type="primary">alsS</name>
    <name evidence="7" type="ORF">LMI_2907</name>
    <name evidence="8" type="ORF">SAMN02982997_02714</name>
</gene>
<dbReference type="GO" id="GO:0009097">
    <property type="term" value="P:isoleucine biosynthetic process"/>
    <property type="evidence" value="ECO:0007669"/>
    <property type="project" value="TreeGrafter"/>
</dbReference>
<dbReference type="GO" id="GO:0034077">
    <property type="term" value="P:butanediol metabolic process"/>
    <property type="evidence" value="ECO:0007669"/>
    <property type="project" value="InterPro"/>
</dbReference>
<dbReference type="InterPro" id="IPR012000">
    <property type="entry name" value="Thiamin_PyroP_enz_cen_dom"/>
</dbReference>
<evidence type="ECO:0000313" key="10">
    <source>
        <dbReference type="Proteomes" id="UP000182998"/>
    </source>
</evidence>
<dbReference type="PROSITE" id="PS00187">
    <property type="entry name" value="TPP_ENZYMES"/>
    <property type="match status" value="1"/>
</dbReference>
<dbReference type="KEGG" id="tmc:LMI_2907"/>
<dbReference type="Proteomes" id="UP000182998">
    <property type="component" value="Unassembled WGS sequence"/>
</dbReference>
<feature type="domain" description="Thiamine pyrophosphate enzyme central" evidence="4">
    <location>
        <begin position="190"/>
        <end position="325"/>
    </location>
</feature>
<evidence type="ECO:0000256" key="2">
    <source>
        <dbReference type="ARBA" id="ARBA00023052"/>
    </source>
</evidence>
<dbReference type="Gene3D" id="3.40.50.1220">
    <property type="entry name" value="TPP-binding domain"/>
    <property type="match status" value="1"/>
</dbReference>
<dbReference type="InterPro" id="IPR045229">
    <property type="entry name" value="TPP_enz"/>
</dbReference>
<feature type="domain" description="Thiamine pyrophosphate enzyme TPP-binding" evidence="5">
    <location>
        <begin position="386"/>
        <end position="532"/>
    </location>
</feature>
<dbReference type="EMBL" id="LN614830">
    <property type="protein sequence ID" value="CEG62145.1"/>
    <property type="molecule type" value="Genomic_DNA"/>
</dbReference>
<organism evidence="7 9">
    <name type="scientific">Legionella micdadei</name>
    <name type="common">Tatlockia micdadei</name>
    <dbReference type="NCBI Taxonomy" id="451"/>
    <lineage>
        <taxon>Bacteria</taxon>
        <taxon>Pseudomonadati</taxon>
        <taxon>Pseudomonadota</taxon>
        <taxon>Gammaproteobacteria</taxon>
        <taxon>Legionellales</taxon>
        <taxon>Legionellaceae</taxon>
        <taxon>Legionella</taxon>
    </lineage>
</organism>
<dbReference type="InterPro" id="IPR012001">
    <property type="entry name" value="Thiamin_PyroP_enz_TPP-bd_dom"/>
</dbReference>
<dbReference type="EC" id="2.2.1.6" evidence="7"/>
<reference evidence="7" key="2">
    <citation type="submission" date="2014-09" db="EMBL/GenBank/DDBJ databases">
        <authorList>
            <person name="GOMEZ-VALERO Laura"/>
        </authorList>
    </citation>
    <scope>NUCLEOTIDE SEQUENCE</scope>
    <source>
        <strain evidence="7">ATCC33218</strain>
    </source>
</reference>
<evidence type="ECO:0000256" key="3">
    <source>
        <dbReference type="RuleBase" id="RU362132"/>
    </source>
</evidence>
<accession>A0A098GJI6</accession>
<evidence type="ECO:0000259" key="4">
    <source>
        <dbReference type="Pfam" id="PF00205"/>
    </source>
</evidence>
<reference evidence="9" key="1">
    <citation type="submission" date="2014-09" db="EMBL/GenBank/DDBJ databases">
        <authorList>
            <person name="Gomez-Valero L."/>
        </authorList>
    </citation>
    <scope>NUCLEOTIDE SEQUENCE [LARGE SCALE GENOMIC DNA]</scope>
    <source>
        <strain evidence="9">ATCC33218</strain>
    </source>
</reference>
<dbReference type="PANTHER" id="PTHR18968">
    <property type="entry name" value="THIAMINE PYROPHOSPHATE ENZYMES"/>
    <property type="match status" value="1"/>
</dbReference>
<dbReference type="FunFam" id="3.40.50.970:FF:000007">
    <property type="entry name" value="Acetolactate synthase"/>
    <property type="match status" value="1"/>
</dbReference>
<dbReference type="GO" id="GO:0050660">
    <property type="term" value="F:flavin adenine dinucleotide binding"/>
    <property type="evidence" value="ECO:0007669"/>
    <property type="project" value="TreeGrafter"/>
</dbReference>
<dbReference type="Pfam" id="PF00205">
    <property type="entry name" value="TPP_enzyme_M"/>
    <property type="match status" value="1"/>
</dbReference>
<dbReference type="InterPro" id="IPR029035">
    <property type="entry name" value="DHS-like_NAD/FAD-binding_dom"/>
</dbReference>
<dbReference type="GO" id="GO:0003984">
    <property type="term" value="F:acetolactate synthase activity"/>
    <property type="evidence" value="ECO:0007669"/>
    <property type="project" value="UniProtKB-EC"/>
</dbReference>
<evidence type="ECO:0000313" key="9">
    <source>
        <dbReference type="Proteomes" id="UP000032414"/>
    </source>
</evidence>